<evidence type="ECO:0000256" key="3">
    <source>
        <dbReference type="ARBA" id="ARBA00008914"/>
    </source>
</evidence>
<comment type="caution">
    <text evidence="13">The sequence shown here is derived from an EMBL/GenBank/DDBJ whole genome shotgun (WGS) entry which is preliminary data.</text>
</comment>
<proteinExistence type="inferred from homology"/>
<dbReference type="NCBIfam" id="NF006548">
    <property type="entry name" value="PRK09041.1"/>
    <property type="match status" value="1"/>
</dbReference>
<dbReference type="InterPro" id="IPR050330">
    <property type="entry name" value="Bact_OuterMem_StrucFunc"/>
</dbReference>
<sequence length="324" mass="34628">MAETKPTVIVRRVKKAGHAAHHGGSWKVAYADFVTAMMAFFLVLWLMASTSKPERAAISEYFRNPSPLVGSSATPAPGMAGPGGASTSMIKLGGATDVSRGNSNDPFQNQQKAIPQPVDEQQRDKQQLEALMKELQEAISRSQALEPFKDQLLLDLTPEGLRIQIVDKQNRPMFDLGSATLKPYTQQILHELAEYLNHVPNRISLTGHTDITAYSAARGYGNWELSADRANAARRALIDGGMDDGKITRVVGLSSSVLFDRTDPQNPINRRISIVVMTKAAEEAALAGAGPQVGLSATTVDPDVQAAQGPAGVGSLSAGKGSDR</sequence>
<keyword evidence="13" id="KW-0969">Cilium</keyword>
<dbReference type="AlphaFoldDB" id="A0AAW4GJY9"/>
<feature type="compositionally biased region" description="Polar residues" evidence="10">
    <location>
        <begin position="99"/>
        <end position="113"/>
    </location>
</feature>
<dbReference type="InterPro" id="IPR006664">
    <property type="entry name" value="OMP_bac"/>
</dbReference>
<evidence type="ECO:0000256" key="2">
    <source>
        <dbReference type="ARBA" id="ARBA00004442"/>
    </source>
</evidence>
<dbReference type="InterPro" id="IPR025713">
    <property type="entry name" value="MotB-like_N_dom"/>
</dbReference>
<keyword evidence="6 11" id="KW-1133">Transmembrane helix</keyword>
<evidence type="ECO:0000256" key="7">
    <source>
        <dbReference type="ARBA" id="ARBA00023136"/>
    </source>
</evidence>
<organism evidence="13 16">
    <name type="scientific">Stenotrophomonas lactitubi</name>
    <dbReference type="NCBI Taxonomy" id="2045214"/>
    <lineage>
        <taxon>Bacteria</taxon>
        <taxon>Pseudomonadati</taxon>
        <taxon>Pseudomonadota</taxon>
        <taxon>Gammaproteobacteria</taxon>
        <taxon>Lysobacterales</taxon>
        <taxon>Lysobacteraceae</taxon>
        <taxon>Stenotrophomonas</taxon>
    </lineage>
</organism>
<keyword evidence="7 9" id="KW-0472">Membrane</keyword>
<feature type="domain" description="OmpA-like" evidence="12">
    <location>
        <begin position="161"/>
        <end position="280"/>
    </location>
</feature>
<evidence type="ECO:0000256" key="5">
    <source>
        <dbReference type="ARBA" id="ARBA00022692"/>
    </source>
</evidence>
<feature type="region of interest" description="Disordered" evidence="10">
    <location>
        <begin position="300"/>
        <end position="324"/>
    </location>
</feature>
<gene>
    <name evidence="13" type="primary">motB</name>
    <name evidence="13" type="ORF">JJW18_16675</name>
    <name evidence="14" type="ORF">JJW19_04410</name>
</gene>
<dbReference type="CDD" id="cd07185">
    <property type="entry name" value="OmpA_C-like"/>
    <property type="match status" value="1"/>
</dbReference>
<name>A0AAW4GJY9_9GAMM</name>
<keyword evidence="5 11" id="KW-0812">Transmembrane</keyword>
<evidence type="ECO:0000256" key="11">
    <source>
        <dbReference type="SAM" id="Phobius"/>
    </source>
</evidence>
<dbReference type="Proteomes" id="UP000749453">
    <property type="component" value="Unassembled WGS sequence"/>
</dbReference>
<dbReference type="PANTHER" id="PTHR30329:SF21">
    <property type="entry name" value="LIPOPROTEIN YIAD-RELATED"/>
    <property type="match status" value="1"/>
</dbReference>
<reference evidence="13" key="2">
    <citation type="submission" date="2021-01" db="EMBL/GenBank/DDBJ databases">
        <authorList>
            <person name="Yu Y."/>
        </authorList>
    </citation>
    <scope>NUCLEOTIDE SEQUENCE</scope>
    <source>
        <strain evidence="13">As-5</strain>
        <strain evidence="14">As-6</strain>
    </source>
</reference>
<protein>
    <submittedName>
        <fullName evidence="13">Flagellar motor protein MotB</fullName>
    </submittedName>
</protein>
<keyword evidence="8" id="KW-0998">Cell outer membrane</keyword>
<evidence type="ECO:0000259" key="12">
    <source>
        <dbReference type="PROSITE" id="PS51123"/>
    </source>
</evidence>
<dbReference type="GO" id="GO:0009279">
    <property type="term" value="C:cell outer membrane"/>
    <property type="evidence" value="ECO:0007669"/>
    <property type="project" value="UniProtKB-SubCell"/>
</dbReference>
<dbReference type="Pfam" id="PF13677">
    <property type="entry name" value="MotB_plug"/>
    <property type="match status" value="1"/>
</dbReference>
<dbReference type="InterPro" id="IPR036737">
    <property type="entry name" value="OmpA-like_sf"/>
</dbReference>
<evidence type="ECO:0000313" key="16">
    <source>
        <dbReference type="Proteomes" id="UP000784064"/>
    </source>
</evidence>
<dbReference type="Gene3D" id="3.30.1330.60">
    <property type="entry name" value="OmpA-like domain"/>
    <property type="match status" value="1"/>
</dbReference>
<dbReference type="InterPro" id="IPR006665">
    <property type="entry name" value="OmpA-like"/>
</dbReference>
<evidence type="ECO:0000313" key="13">
    <source>
        <dbReference type="EMBL" id="MBM9915112.1"/>
    </source>
</evidence>
<feature type="compositionally biased region" description="Low complexity" evidence="10">
    <location>
        <begin position="73"/>
        <end position="89"/>
    </location>
</feature>
<keyword evidence="13" id="KW-0282">Flagellum</keyword>
<keyword evidence="4" id="KW-1003">Cell membrane</keyword>
<dbReference type="Pfam" id="PF00691">
    <property type="entry name" value="OmpA"/>
    <property type="match status" value="1"/>
</dbReference>
<feature type="region of interest" description="Disordered" evidence="10">
    <location>
        <begin position="73"/>
        <end position="120"/>
    </location>
</feature>
<dbReference type="EMBL" id="JAFFTA010000028">
    <property type="protein sequence ID" value="MBM9915112.1"/>
    <property type="molecule type" value="Genomic_DNA"/>
</dbReference>
<evidence type="ECO:0000256" key="6">
    <source>
        <dbReference type="ARBA" id="ARBA00022989"/>
    </source>
</evidence>
<keyword evidence="13" id="KW-0966">Cell projection</keyword>
<dbReference type="PRINTS" id="PR01021">
    <property type="entry name" value="OMPADOMAIN"/>
</dbReference>
<evidence type="ECO:0000313" key="15">
    <source>
        <dbReference type="Proteomes" id="UP000749453"/>
    </source>
</evidence>
<accession>A0AAW4GJY9</accession>
<evidence type="ECO:0000256" key="8">
    <source>
        <dbReference type="ARBA" id="ARBA00023237"/>
    </source>
</evidence>
<dbReference type="PANTHER" id="PTHR30329">
    <property type="entry name" value="STATOR ELEMENT OF FLAGELLAR MOTOR COMPLEX"/>
    <property type="match status" value="1"/>
</dbReference>
<evidence type="ECO:0000256" key="4">
    <source>
        <dbReference type="ARBA" id="ARBA00022475"/>
    </source>
</evidence>
<dbReference type="PROSITE" id="PS51123">
    <property type="entry name" value="OMPA_2"/>
    <property type="match status" value="1"/>
</dbReference>
<comment type="similarity">
    <text evidence="3">Belongs to the MotB family.</text>
</comment>
<dbReference type="EMBL" id="JAFFTB010000007">
    <property type="protein sequence ID" value="MBM9937379.1"/>
    <property type="molecule type" value="Genomic_DNA"/>
</dbReference>
<evidence type="ECO:0000313" key="14">
    <source>
        <dbReference type="EMBL" id="MBM9937379.1"/>
    </source>
</evidence>
<dbReference type="GO" id="GO:0005886">
    <property type="term" value="C:plasma membrane"/>
    <property type="evidence" value="ECO:0007669"/>
    <property type="project" value="UniProtKB-SubCell"/>
</dbReference>
<reference evidence="15" key="1">
    <citation type="submission" date="2021-01" db="EMBL/GenBank/DDBJ databases">
        <title>Stenotrophomonas maltophilia.</title>
        <authorList>
            <person name="Yu Y."/>
        </authorList>
    </citation>
    <scope>NUCLEOTIDE SEQUENCE [LARGE SCALE GENOMIC DNA]</scope>
    <source>
        <strain evidence="15">As-6</strain>
    </source>
</reference>
<comment type="subcellular location">
    <subcellularLocation>
        <location evidence="1">Cell membrane</location>
        <topology evidence="1">Single-pass membrane protein</topology>
    </subcellularLocation>
    <subcellularLocation>
        <location evidence="2">Cell outer membrane</location>
    </subcellularLocation>
</comment>
<evidence type="ECO:0000256" key="9">
    <source>
        <dbReference type="PROSITE-ProRule" id="PRU00473"/>
    </source>
</evidence>
<keyword evidence="15" id="KW-1185">Reference proteome</keyword>
<dbReference type="RefSeq" id="WP_205405382.1">
    <property type="nucleotide sequence ID" value="NZ_JAFFTA010000028.1"/>
</dbReference>
<evidence type="ECO:0000256" key="1">
    <source>
        <dbReference type="ARBA" id="ARBA00004162"/>
    </source>
</evidence>
<dbReference type="Proteomes" id="UP000784064">
    <property type="component" value="Unassembled WGS sequence"/>
</dbReference>
<feature type="transmembrane region" description="Helical" evidence="11">
    <location>
        <begin position="28"/>
        <end position="48"/>
    </location>
</feature>
<evidence type="ECO:0000256" key="10">
    <source>
        <dbReference type="SAM" id="MobiDB-lite"/>
    </source>
</evidence>
<dbReference type="SUPFAM" id="SSF103088">
    <property type="entry name" value="OmpA-like"/>
    <property type="match status" value="1"/>
</dbReference>